<dbReference type="InterPro" id="IPR036779">
    <property type="entry name" value="LysM_dom_sf"/>
</dbReference>
<dbReference type="InterPro" id="IPR014044">
    <property type="entry name" value="CAP_dom"/>
</dbReference>
<feature type="chain" id="PRO_5045677318" evidence="1">
    <location>
        <begin position="29"/>
        <end position="208"/>
    </location>
</feature>
<dbReference type="PANTHER" id="PTHR31157:SF1">
    <property type="entry name" value="SCP DOMAIN-CONTAINING PROTEIN"/>
    <property type="match status" value="1"/>
</dbReference>
<sequence length="208" mass="23336">MKTLQKCLITLSLSVPLVFGFSITHSEASTTHTVQSGDTMWKIAVKYQVGVAEIISANPSVKNANLIYPGQQLTIPQKNATRAAELKVVDLVNVERAKYNLPPLKENWELSRVARFKSQDMIDKNYFNHNSPTYGSPFDMIKNFGIQYRAAGENIAAGQQTPEDVVKAWMNSDGHRKNILSTQYKEIGVGYVKGGSYGHYWTQMFISR</sequence>
<dbReference type="RefSeq" id="WP_205186558.1">
    <property type="nucleotide sequence ID" value="NZ_JAFBFC010000003.1"/>
</dbReference>
<dbReference type="SUPFAM" id="SSF55797">
    <property type="entry name" value="PR-1-like"/>
    <property type="match status" value="1"/>
</dbReference>
<dbReference type="Pfam" id="PF01476">
    <property type="entry name" value="LysM"/>
    <property type="match status" value="1"/>
</dbReference>
<name>A0ABS2QV39_9BACI</name>
<evidence type="ECO:0000313" key="4">
    <source>
        <dbReference type="Proteomes" id="UP000809829"/>
    </source>
</evidence>
<proteinExistence type="predicted"/>
<dbReference type="CDD" id="cd05379">
    <property type="entry name" value="CAP_bacterial"/>
    <property type="match status" value="1"/>
</dbReference>
<dbReference type="InterPro" id="IPR014248">
    <property type="entry name" value="Spore_coat_assembly_SafA"/>
</dbReference>
<dbReference type="NCBIfam" id="TIGR02899">
    <property type="entry name" value="spore_safA"/>
    <property type="match status" value="1"/>
</dbReference>
<protein>
    <submittedName>
        <fullName evidence="3">YkwD family protein/spore coat assembly protein SafA</fullName>
    </submittedName>
</protein>
<evidence type="ECO:0000313" key="3">
    <source>
        <dbReference type="EMBL" id="MBM7703068.1"/>
    </source>
</evidence>
<keyword evidence="4" id="KW-1185">Reference proteome</keyword>
<dbReference type="EMBL" id="JAFBFC010000003">
    <property type="protein sequence ID" value="MBM7703068.1"/>
    <property type="molecule type" value="Genomic_DNA"/>
</dbReference>
<dbReference type="CDD" id="cd00118">
    <property type="entry name" value="LysM"/>
    <property type="match status" value="1"/>
</dbReference>
<dbReference type="Pfam" id="PF00188">
    <property type="entry name" value="CAP"/>
    <property type="match status" value="1"/>
</dbReference>
<gene>
    <name evidence="3" type="ORF">JOC83_001915</name>
</gene>
<dbReference type="Gene3D" id="3.40.33.10">
    <property type="entry name" value="CAP"/>
    <property type="match status" value="1"/>
</dbReference>
<feature type="domain" description="LysM" evidence="2">
    <location>
        <begin position="30"/>
        <end position="75"/>
    </location>
</feature>
<accession>A0ABS2QV39</accession>
<reference evidence="3 4" key="1">
    <citation type="submission" date="2021-01" db="EMBL/GenBank/DDBJ databases">
        <title>Genomic Encyclopedia of Type Strains, Phase IV (KMG-IV): sequencing the most valuable type-strain genomes for metagenomic binning, comparative biology and taxonomic classification.</title>
        <authorList>
            <person name="Goeker M."/>
        </authorList>
    </citation>
    <scope>NUCLEOTIDE SEQUENCE [LARGE SCALE GENOMIC DNA]</scope>
    <source>
        <strain evidence="3 4">DSM 104297</strain>
    </source>
</reference>
<dbReference type="Proteomes" id="UP000809829">
    <property type="component" value="Unassembled WGS sequence"/>
</dbReference>
<comment type="caution">
    <text evidence="3">The sequence shown here is derived from an EMBL/GenBank/DDBJ whole genome shotgun (WGS) entry which is preliminary data.</text>
</comment>
<dbReference type="PROSITE" id="PS51782">
    <property type="entry name" value="LYSM"/>
    <property type="match status" value="1"/>
</dbReference>
<keyword evidence="1" id="KW-0732">Signal</keyword>
<evidence type="ECO:0000259" key="2">
    <source>
        <dbReference type="PROSITE" id="PS51782"/>
    </source>
</evidence>
<dbReference type="InterPro" id="IPR035940">
    <property type="entry name" value="CAP_sf"/>
</dbReference>
<evidence type="ECO:0000256" key="1">
    <source>
        <dbReference type="SAM" id="SignalP"/>
    </source>
</evidence>
<dbReference type="InterPro" id="IPR014258">
    <property type="entry name" value="CAP_domain_YkwD-like"/>
</dbReference>
<organism evidence="3 4">
    <name type="scientific">Priestia iocasae</name>
    <dbReference type="NCBI Taxonomy" id="2291674"/>
    <lineage>
        <taxon>Bacteria</taxon>
        <taxon>Bacillati</taxon>
        <taxon>Bacillota</taxon>
        <taxon>Bacilli</taxon>
        <taxon>Bacillales</taxon>
        <taxon>Bacillaceae</taxon>
        <taxon>Priestia</taxon>
    </lineage>
</organism>
<dbReference type="NCBIfam" id="TIGR02909">
    <property type="entry name" value="spore_YkwD"/>
    <property type="match status" value="1"/>
</dbReference>
<dbReference type="Gene3D" id="3.10.350.10">
    <property type="entry name" value="LysM domain"/>
    <property type="match status" value="1"/>
</dbReference>
<dbReference type="SUPFAM" id="SSF54106">
    <property type="entry name" value="LysM domain"/>
    <property type="match status" value="1"/>
</dbReference>
<dbReference type="InterPro" id="IPR018392">
    <property type="entry name" value="LysM"/>
</dbReference>
<dbReference type="SMART" id="SM00257">
    <property type="entry name" value="LysM"/>
    <property type="match status" value="1"/>
</dbReference>
<feature type="signal peptide" evidence="1">
    <location>
        <begin position="1"/>
        <end position="28"/>
    </location>
</feature>
<dbReference type="PANTHER" id="PTHR31157">
    <property type="entry name" value="SCP DOMAIN-CONTAINING PROTEIN"/>
    <property type="match status" value="1"/>
</dbReference>